<gene>
    <name evidence="3" type="ORF">GSTENG00033994001</name>
</gene>
<dbReference type="Pfam" id="PF01562">
    <property type="entry name" value="Pep_M12B_propep"/>
    <property type="match status" value="1"/>
</dbReference>
<sequence length="156" mass="17111">ANHLAHASFQISAFGRKFILDVDLNHDLLSSAYVERHLSEKGTTVVTNGGEHCYYQGKVRDLPHSFAALSTCHGLHGMFFDGNHTYTIEPGGQGSHHVSVREGATTNTQTNQKTRQQMEGSVIFAQQAVVIADFRVFDGVTASSQDRVGYGSEDER</sequence>
<dbReference type="GO" id="GO:0098839">
    <property type="term" value="C:postsynaptic density membrane"/>
    <property type="evidence" value="ECO:0007669"/>
    <property type="project" value="TreeGrafter"/>
</dbReference>
<accession>Q4RI82</accession>
<dbReference type="KEGG" id="tng:GSTEN00033994G001"/>
<feature type="domain" description="Peptidase M12B propeptide" evidence="2">
    <location>
        <begin position="5"/>
        <end position="60"/>
    </location>
</feature>
<reference evidence="3" key="2">
    <citation type="submission" date="2004-02" db="EMBL/GenBank/DDBJ databases">
        <authorList>
            <consortium name="Genoscope"/>
            <consortium name="Whitehead Institute Centre for Genome Research"/>
        </authorList>
    </citation>
    <scope>NUCLEOTIDE SEQUENCE</scope>
</reference>
<dbReference type="PANTHER" id="PTHR11905:SF14">
    <property type="entry name" value="DISINTEGRIN AND METALLOPROTEINASE DOMAIN-CONTAINING PROTEIN 22"/>
    <property type="match status" value="1"/>
</dbReference>
<keyword evidence="1" id="KW-1015">Disulfide bond</keyword>
<name>Q4RI82_TETNG</name>
<comment type="caution">
    <text evidence="3">The sequence shown here is derived from an EMBL/GenBank/DDBJ whole genome shotgun (WGS) entry which is preliminary data.</text>
</comment>
<dbReference type="PANTHER" id="PTHR11905">
    <property type="entry name" value="ADAM A DISINTEGRIN AND METALLOPROTEASE DOMAIN"/>
    <property type="match status" value="1"/>
</dbReference>
<feature type="non-terminal residue" evidence="3">
    <location>
        <position position="156"/>
    </location>
</feature>
<evidence type="ECO:0000259" key="2">
    <source>
        <dbReference type="Pfam" id="PF01562"/>
    </source>
</evidence>
<proteinExistence type="predicted"/>
<reference evidence="3" key="1">
    <citation type="journal article" date="2004" name="Nature">
        <title>Genome duplication in the teleost fish Tetraodon nigroviridis reveals the early vertebrate proto-karyotype.</title>
        <authorList>
            <person name="Jaillon O."/>
            <person name="Aury J.-M."/>
            <person name="Brunet F."/>
            <person name="Petit J.-L."/>
            <person name="Stange-Thomann N."/>
            <person name="Mauceli E."/>
            <person name="Bouneau L."/>
            <person name="Fischer C."/>
            <person name="Ozouf-Costaz C."/>
            <person name="Bernot A."/>
            <person name="Nicaud S."/>
            <person name="Jaffe D."/>
            <person name="Fisher S."/>
            <person name="Lutfalla G."/>
            <person name="Dossat C."/>
            <person name="Segurens B."/>
            <person name="Dasilva C."/>
            <person name="Salanoubat M."/>
            <person name="Levy M."/>
            <person name="Boudet N."/>
            <person name="Castellano S."/>
            <person name="Anthouard V."/>
            <person name="Jubin C."/>
            <person name="Castelli V."/>
            <person name="Katinka M."/>
            <person name="Vacherie B."/>
            <person name="Biemont C."/>
            <person name="Skalli Z."/>
            <person name="Cattolico L."/>
            <person name="Poulain J."/>
            <person name="De Berardinis V."/>
            <person name="Cruaud C."/>
            <person name="Duprat S."/>
            <person name="Brottier P."/>
            <person name="Coutanceau J.-P."/>
            <person name="Gouzy J."/>
            <person name="Parra G."/>
            <person name="Lardier G."/>
            <person name="Chapple C."/>
            <person name="McKernan K.J."/>
            <person name="McEwan P."/>
            <person name="Bosak S."/>
            <person name="Kellis M."/>
            <person name="Volff J.-N."/>
            <person name="Guigo R."/>
            <person name="Zody M.C."/>
            <person name="Mesirov J."/>
            <person name="Lindblad-Toh K."/>
            <person name="Birren B."/>
            <person name="Nusbaum C."/>
            <person name="Kahn D."/>
            <person name="Robinson-Rechavi M."/>
            <person name="Laudet V."/>
            <person name="Schachter V."/>
            <person name="Quetier F."/>
            <person name="Saurin W."/>
            <person name="Scarpelli C."/>
            <person name="Wincker P."/>
            <person name="Lander E.S."/>
            <person name="Weissenbach J."/>
            <person name="Roest Crollius H."/>
        </authorList>
    </citation>
    <scope>NUCLEOTIDE SEQUENCE [LARGE SCALE GENOMIC DNA]</scope>
</reference>
<dbReference type="AlphaFoldDB" id="Q4RI82"/>
<evidence type="ECO:0000256" key="1">
    <source>
        <dbReference type="ARBA" id="ARBA00023157"/>
    </source>
</evidence>
<evidence type="ECO:0000313" key="3">
    <source>
        <dbReference type="EMBL" id="CAG11900.1"/>
    </source>
</evidence>
<dbReference type="EMBL" id="CAAE01015044">
    <property type="protein sequence ID" value="CAG11900.1"/>
    <property type="molecule type" value="Genomic_DNA"/>
</dbReference>
<dbReference type="InterPro" id="IPR002870">
    <property type="entry name" value="Peptidase_M12B_N"/>
</dbReference>
<dbReference type="OrthoDB" id="5951731at2759"/>
<protein>
    <submittedName>
        <fullName evidence="3">(spotted green pufferfish) hypothetical protein</fullName>
    </submittedName>
</protein>
<organism evidence="3">
    <name type="scientific">Tetraodon nigroviridis</name>
    <name type="common">Spotted green pufferfish</name>
    <name type="synonym">Chelonodon nigroviridis</name>
    <dbReference type="NCBI Taxonomy" id="99883"/>
    <lineage>
        <taxon>Eukaryota</taxon>
        <taxon>Metazoa</taxon>
        <taxon>Chordata</taxon>
        <taxon>Craniata</taxon>
        <taxon>Vertebrata</taxon>
        <taxon>Euteleostomi</taxon>
        <taxon>Actinopterygii</taxon>
        <taxon>Neopterygii</taxon>
        <taxon>Teleostei</taxon>
        <taxon>Neoteleostei</taxon>
        <taxon>Acanthomorphata</taxon>
        <taxon>Eupercaria</taxon>
        <taxon>Tetraodontiformes</taxon>
        <taxon>Tetradontoidea</taxon>
        <taxon>Tetraodontidae</taxon>
        <taxon>Tetraodon</taxon>
    </lineage>
</organism>